<dbReference type="Proteomes" id="UP000256328">
    <property type="component" value="Unassembled WGS sequence"/>
</dbReference>
<protein>
    <submittedName>
        <fullName evidence="1">Uncharacterized protein</fullName>
    </submittedName>
</protein>
<sequence length="130" mass="15675">MFSTTLRRLAQQKPLNDVYSSPYKAKRLWPPDFSKLSPKHQFRLERRYKRRAKLKWARPRWTKAVKIVQMSSILFVAVYGVLFLDWNQPTEKQPFQDIRKWFFGMTGSMWTQQRYARREENDDASPTAKS</sequence>
<evidence type="ECO:0000313" key="2">
    <source>
        <dbReference type="Proteomes" id="UP000256328"/>
    </source>
</evidence>
<reference evidence="1 2" key="1">
    <citation type="journal article" date="2018" name="IMA Fungus">
        <title>IMA Genome-F 9: Draft genome sequence of Annulohypoxylon stygium, Aspergillus mulundensis, Berkeleyomyces basicola (syn. Thielaviopsis basicola), Ceratocystis smalleyi, two Cercospora beticola strains, Coleophoma cylindrospora, Fusarium fracticaudum, Phialophora cf. hyalina, and Morchella septimelata.</title>
        <authorList>
            <person name="Wingfield B.D."/>
            <person name="Bills G.F."/>
            <person name="Dong Y."/>
            <person name="Huang W."/>
            <person name="Nel W.J."/>
            <person name="Swalarsk-Parry B.S."/>
            <person name="Vaghefi N."/>
            <person name="Wilken P.M."/>
            <person name="An Z."/>
            <person name="de Beer Z.W."/>
            <person name="De Vos L."/>
            <person name="Chen L."/>
            <person name="Duong T.A."/>
            <person name="Gao Y."/>
            <person name="Hammerbacher A."/>
            <person name="Kikkert J.R."/>
            <person name="Li Y."/>
            <person name="Li H."/>
            <person name="Li K."/>
            <person name="Li Q."/>
            <person name="Liu X."/>
            <person name="Ma X."/>
            <person name="Naidoo K."/>
            <person name="Pethybridge S.J."/>
            <person name="Sun J."/>
            <person name="Steenkamp E.T."/>
            <person name="van der Nest M.A."/>
            <person name="van Wyk S."/>
            <person name="Wingfield M.J."/>
            <person name="Xiong C."/>
            <person name="Yue Q."/>
            <person name="Zhang X."/>
        </authorList>
    </citation>
    <scope>NUCLEOTIDE SEQUENCE [LARGE SCALE GENOMIC DNA]</scope>
    <source>
        <strain evidence="1 2">BP5796</strain>
    </source>
</reference>
<evidence type="ECO:0000313" key="1">
    <source>
        <dbReference type="EMBL" id="RDW75759.1"/>
    </source>
</evidence>
<proteinExistence type="predicted"/>
<dbReference type="OrthoDB" id="5278907at2759"/>
<comment type="caution">
    <text evidence="1">The sequence shown here is derived from an EMBL/GenBank/DDBJ whole genome shotgun (WGS) entry which is preliminary data.</text>
</comment>
<organism evidence="1 2">
    <name type="scientific">Coleophoma crateriformis</name>
    <dbReference type="NCBI Taxonomy" id="565419"/>
    <lineage>
        <taxon>Eukaryota</taxon>
        <taxon>Fungi</taxon>
        <taxon>Dikarya</taxon>
        <taxon>Ascomycota</taxon>
        <taxon>Pezizomycotina</taxon>
        <taxon>Leotiomycetes</taxon>
        <taxon>Helotiales</taxon>
        <taxon>Dermateaceae</taxon>
        <taxon>Coleophoma</taxon>
    </lineage>
</organism>
<keyword evidence="2" id="KW-1185">Reference proteome</keyword>
<dbReference type="EMBL" id="PDLN01000009">
    <property type="protein sequence ID" value="RDW75759.1"/>
    <property type="molecule type" value="Genomic_DNA"/>
</dbReference>
<gene>
    <name evidence="1" type="ORF">BP5796_06580</name>
</gene>
<name>A0A3D8RNY4_9HELO</name>
<dbReference type="AlphaFoldDB" id="A0A3D8RNY4"/>
<accession>A0A3D8RNY4</accession>